<dbReference type="GO" id="GO:0030154">
    <property type="term" value="P:cell differentiation"/>
    <property type="evidence" value="ECO:0007669"/>
    <property type="project" value="UniProtKB-ARBA"/>
</dbReference>
<dbReference type="SMART" id="SM00409">
    <property type="entry name" value="IG"/>
    <property type="match status" value="2"/>
</dbReference>
<dbReference type="SUPFAM" id="SSF52799">
    <property type="entry name" value="(Phosphotyrosine protein) phosphatases II"/>
    <property type="match status" value="2"/>
</dbReference>
<evidence type="ECO:0000259" key="14">
    <source>
        <dbReference type="PROSITE" id="PS50853"/>
    </source>
</evidence>
<comment type="caution">
    <text evidence="15">The sequence shown here is derived from an EMBL/GenBank/DDBJ whole genome shotgun (WGS) entry which is preliminary data.</text>
</comment>
<dbReference type="InterPro" id="IPR002049">
    <property type="entry name" value="LE_dom"/>
</dbReference>
<dbReference type="EMBL" id="JAIZAY010000006">
    <property type="protein sequence ID" value="KAJ8040610.1"/>
    <property type="molecule type" value="Genomic_DNA"/>
</dbReference>
<feature type="transmembrane region" description="Helical" evidence="9">
    <location>
        <begin position="1565"/>
        <end position="1588"/>
    </location>
</feature>
<keyword evidence="15" id="KW-0675">Receptor</keyword>
<evidence type="ECO:0000313" key="15">
    <source>
        <dbReference type="EMBL" id="KAJ8040610.1"/>
    </source>
</evidence>
<dbReference type="InterPro" id="IPR003599">
    <property type="entry name" value="Ig_sub"/>
</dbReference>
<dbReference type="SUPFAM" id="SSF49265">
    <property type="entry name" value="Fibronectin type III"/>
    <property type="match status" value="5"/>
</dbReference>
<dbReference type="InterPro" id="IPR036116">
    <property type="entry name" value="FN3_sf"/>
</dbReference>
<feature type="domain" description="Fibronectin type-III" evidence="14">
    <location>
        <begin position="1017"/>
        <end position="1123"/>
    </location>
</feature>
<protein>
    <recommendedName>
        <fullName evidence="2">protein-tyrosine-phosphatase</fullName>
        <ecNumber evidence="2">3.1.3.48</ecNumber>
    </recommendedName>
</protein>
<keyword evidence="5" id="KW-0904">Protein phosphatase</keyword>
<dbReference type="Gene3D" id="2.170.300.10">
    <property type="entry name" value="Tie2 ligand-binding domain superfamily"/>
    <property type="match status" value="2"/>
</dbReference>
<keyword evidence="9" id="KW-0812">Transmembrane</keyword>
<dbReference type="InterPro" id="IPR003961">
    <property type="entry name" value="FN3_dom"/>
</dbReference>
<dbReference type="GO" id="GO:0004725">
    <property type="term" value="F:protein tyrosine phosphatase activity"/>
    <property type="evidence" value="ECO:0007669"/>
    <property type="project" value="UniProtKB-EC"/>
</dbReference>
<evidence type="ECO:0000256" key="4">
    <source>
        <dbReference type="ARBA" id="ARBA00022801"/>
    </source>
</evidence>
<dbReference type="Gene3D" id="2.60.40.10">
    <property type="entry name" value="Immunoglobulins"/>
    <property type="match status" value="6"/>
</dbReference>
<dbReference type="PROSITE" id="PS50853">
    <property type="entry name" value="FN3"/>
    <property type="match status" value="5"/>
</dbReference>
<feature type="disulfide bond" evidence="8">
    <location>
        <begin position="290"/>
        <end position="299"/>
    </location>
</feature>
<feature type="domain" description="Tyrosine-protein phosphatase" evidence="11">
    <location>
        <begin position="1941"/>
        <end position="2201"/>
    </location>
</feature>
<evidence type="ECO:0000259" key="10">
    <source>
        <dbReference type="PROSITE" id="PS50026"/>
    </source>
</evidence>
<keyword evidence="4" id="KW-0378">Hydrolase</keyword>
<comment type="caution">
    <text evidence="8">Lacks conserved residue(s) required for the propagation of feature annotation.</text>
</comment>
<dbReference type="InterPro" id="IPR003595">
    <property type="entry name" value="Tyr_Pase_cat"/>
</dbReference>
<dbReference type="PROSITE" id="PS50055">
    <property type="entry name" value="TYR_PHOSPHATASE_PTP"/>
    <property type="match status" value="2"/>
</dbReference>
<dbReference type="EC" id="3.1.3.48" evidence="2"/>
<dbReference type="PRINTS" id="PR00011">
    <property type="entry name" value="EGFLAMININ"/>
</dbReference>
<dbReference type="FunFam" id="2.170.300.10:FF:000003">
    <property type="entry name" value="tyrosine-protein kinase receptor Tie-1 isoform X1"/>
    <property type="match status" value="1"/>
</dbReference>
<dbReference type="InterPro" id="IPR050348">
    <property type="entry name" value="Protein-Tyr_Phosphatase"/>
</dbReference>
<evidence type="ECO:0000259" key="12">
    <source>
        <dbReference type="PROSITE" id="PS50056"/>
    </source>
</evidence>
<evidence type="ECO:0000256" key="8">
    <source>
        <dbReference type="PROSITE-ProRule" id="PRU00076"/>
    </source>
</evidence>
<feature type="domain" description="Ig-like" evidence="13">
    <location>
        <begin position="528"/>
        <end position="605"/>
    </location>
</feature>
<comment type="catalytic activity">
    <reaction evidence="7">
        <text>O-phospho-L-tyrosyl-[protein] + H2O = L-tyrosyl-[protein] + phosphate</text>
        <dbReference type="Rhea" id="RHEA:10684"/>
        <dbReference type="Rhea" id="RHEA-COMP:10136"/>
        <dbReference type="Rhea" id="RHEA-COMP:20101"/>
        <dbReference type="ChEBI" id="CHEBI:15377"/>
        <dbReference type="ChEBI" id="CHEBI:43474"/>
        <dbReference type="ChEBI" id="CHEBI:46858"/>
        <dbReference type="ChEBI" id="CHEBI:61978"/>
        <dbReference type="EC" id="3.1.3.48"/>
    </reaction>
</comment>
<dbReference type="PROSITE" id="PS00383">
    <property type="entry name" value="TYR_PHOSPHATASE_1"/>
    <property type="match status" value="1"/>
</dbReference>
<feature type="domain" description="Fibronectin type-III" evidence="14">
    <location>
        <begin position="802"/>
        <end position="913"/>
    </location>
</feature>
<dbReference type="SUPFAM" id="SSF48726">
    <property type="entry name" value="Immunoglobulin"/>
    <property type="match status" value="1"/>
</dbReference>
<keyword evidence="6 9" id="KW-0472">Membrane</keyword>
<feature type="domain" description="Tyrosine specific protein phosphatases" evidence="12">
    <location>
        <begin position="1826"/>
        <end position="1900"/>
    </location>
</feature>
<dbReference type="SMART" id="SM00194">
    <property type="entry name" value="PTPc"/>
    <property type="match status" value="2"/>
</dbReference>
<feature type="domain" description="Fibronectin type-III" evidence="14">
    <location>
        <begin position="1239"/>
        <end position="1346"/>
    </location>
</feature>
<keyword evidence="3" id="KW-0732">Signal</keyword>
<dbReference type="InterPro" id="IPR013783">
    <property type="entry name" value="Ig-like_fold"/>
</dbReference>
<dbReference type="PROSITE" id="PS00022">
    <property type="entry name" value="EGF_1"/>
    <property type="match status" value="2"/>
</dbReference>
<accession>A0A9Q1C9H0</accession>
<dbReference type="OrthoDB" id="10252017at2759"/>
<evidence type="ECO:0000256" key="5">
    <source>
        <dbReference type="ARBA" id="ARBA00022912"/>
    </source>
</evidence>
<dbReference type="InterPro" id="IPR000242">
    <property type="entry name" value="PTP_cat"/>
</dbReference>
<evidence type="ECO:0000256" key="2">
    <source>
        <dbReference type="ARBA" id="ARBA00013064"/>
    </source>
</evidence>
<feature type="domain" description="EGF-like" evidence="10">
    <location>
        <begin position="273"/>
        <end position="300"/>
    </location>
</feature>
<keyword evidence="8" id="KW-0245">EGF-like domain</keyword>
<dbReference type="Gene3D" id="3.90.190.10">
    <property type="entry name" value="Protein tyrosine phosphatase superfamily"/>
    <property type="match status" value="2"/>
</dbReference>
<keyword evidence="8" id="KW-1015">Disulfide bond</keyword>
<dbReference type="GO" id="GO:0016020">
    <property type="term" value="C:membrane"/>
    <property type="evidence" value="ECO:0007669"/>
    <property type="project" value="UniProtKB-SubCell"/>
</dbReference>
<dbReference type="InterPro" id="IPR029021">
    <property type="entry name" value="Prot-tyrosine_phosphatase-like"/>
</dbReference>
<dbReference type="InterPro" id="IPR007110">
    <property type="entry name" value="Ig-like_dom"/>
</dbReference>
<feature type="domain" description="Fibronectin type-III" evidence="14">
    <location>
        <begin position="1460"/>
        <end position="1561"/>
    </location>
</feature>
<evidence type="ECO:0000259" key="11">
    <source>
        <dbReference type="PROSITE" id="PS50055"/>
    </source>
</evidence>
<dbReference type="InterPro" id="IPR000387">
    <property type="entry name" value="Tyr_Pase_dom"/>
</dbReference>
<feature type="domain" description="Tyrosine-protein phosphatase" evidence="11">
    <location>
        <begin position="1655"/>
        <end position="1909"/>
    </location>
</feature>
<keyword evidence="9" id="KW-1133">Transmembrane helix</keyword>
<evidence type="ECO:0000313" key="16">
    <source>
        <dbReference type="Proteomes" id="UP001152320"/>
    </source>
</evidence>
<evidence type="ECO:0000259" key="13">
    <source>
        <dbReference type="PROSITE" id="PS50835"/>
    </source>
</evidence>
<reference evidence="15" key="1">
    <citation type="submission" date="2021-10" db="EMBL/GenBank/DDBJ databases">
        <title>Tropical sea cucumber genome reveals ecological adaptation and Cuvierian tubules defense mechanism.</title>
        <authorList>
            <person name="Chen T."/>
        </authorList>
    </citation>
    <scope>NUCLEOTIDE SEQUENCE</scope>
    <source>
        <strain evidence="15">Nanhai2018</strain>
        <tissue evidence="15">Muscle</tissue>
    </source>
</reference>
<feature type="domain" description="Fibronectin type-III" evidence="14">
    <location>
        <begin position="1128"/>
        <end position="1234"/>
    </location>
</feature>
<gene>
    <name evidence="15" type="ORF">HOLleu_14950</name>
</gene>
<dbReference type="Proteomes" id="UP001152320">
    <property type="component" value="Chromosome 6"/>
</dbReference>
<dbReference type="SMART" id="SM00060">
    <property type="entry name" value="FN3"/>
    <property type="match status" value="5"/>
</dbReference>
<evidence type="ECO:0000256" key="1">
    <source>
        <dbReference type="ARBA" id="ARBA00004167"/>
    </source>
</evidence>
<dbReference type="PROSITE" id="PS50026">
    <property type="entry name" value="EGF_3"/>
    <property type="match status" value="1"/>
</dbReference>
<dbReference type="PANTHER" id="PTHR19134">
    <property type="entry name" value="RECEPTOR-TYPE TYROSINE-PROTEIN PHOSPHATASE"/>
    <property type="match status" value="1"/>
</dbReference>
<evidence type="ECO:0000256" key="7">
    <source>
        <dbReference type="ARBA" id="ARBA00051722"/>
    </source>
</evidence>
<dbReference type="SMART" id="SM00181">
    <property type="entry name" value="EGF"/>
    <property type="match status" value="4"/>
</dbReference>
<comment type="subcellular location">
    <subcellularLocation>
        <location evidence="1">Membrane</location>
        <topology evidence="1">Single-pass membrane protein</topology>
    </subcellularLocation>
</comment>
<dbReference type="PROSITE" id="PS50835">
    <property type="entry name" value="IG_LIKE"/>
    <property type="match status" value="1"/>
</dbReference>
<dbReference type="InterPro" id="IPR016130">
    <property type="entry name" value="Tyr_Pase_AS"/>
</dbReference>
<dbReference type="InterPro" id="IPR000742">
    <property type="entry name" value="EGF"/>
</dbReference>
<dbReference type="InterPro" id="IPR036179">
    <property type="entry name" value="Ig-like_dom_sf"/>
</dbReference>
<dbReference type="CDD" id="cd00055">
    <property type="entry name" value="EGF_Lam"/>
    <property type="match status" value="1"/>
</dbReference>
<dbReference type="CDD" id="cd00047">
    <property type="entry name" value="PTPc"/>
    <property type="match status" value="2"/>
</dbReference>
<feature type="domain" description="Tyrosine specific protein phosphatases" evidence="12">
    <location>
        <begin position="2117"/>
        <end position="2192"/>
    </location>
</feature>
<dbReference type="PRINTS" id="PR00700">
    <property type="entry name" value="PRTYPHPHTASE"/>
</dbReference>
<dbReference type="PANTHER" id="PTHR19134:SF560">
    <property type="entry name" value="PROTEIN-TYROSINE-PHOSPHATASE"/>
    <property type="match status" value="1"/>
</dbReference>
<dbReference type="SMART" id="SM00404">
    <property type="entry name" value="PTPc_motif"/>
    <property type="match status" value="2"/>
</dbReference>
<name>A0A9Q1C9H0_HOLLE</name>
<dbReference type="PROSITE" id="PS50056">
    <property type="entry name" value="TYR_PHOSPHATASE_2"/>
    <property type="match status" value="2"/>
</dbReference>
<dbReference type="FunFam" id="3.90.190.10:FF:000102">
    <property type="entry name" value="Receptor-type tyrosine-protein phosphatase"/>
    <property type="match status" value="2"/>
</dbReference>
<evidence type="ECO:0000256" key="6">
    <source>
        <dbReference type="ARBA" id="ARBA00023136"/>
    </source>
</evidence>
<evidence type="ECO:0000256" key="3">
    <source>
        <dbReference type="ARBA" id="ARBA00022729"/>
    </source>
</evidence>
<keyword evidence="16" id="KW-1185">Reference proteome</keyword>
<dbReference type="Pfam" id="PF00102">
    <property type="entry name" value="Y_phosphatase"/>
    <property type="match status" value="2"/>
</dbReference>
<proteinExistence type="predicted"/>
<dbReference type="CDD" id="cd00063">
    <property type="entry name" value="FN3"/>
    <property type="match status" value="3"/>
</dbReference>
<evidence type="ECO:0000256" key="9">
    <source>
        <dbReference type="SAM" id="Phobius"/>
    </source>
</evidence>
<sequence length="2211" mass="245159">MAYNLLSTNAIVAIMLQILFILPVTAFGYTLDTTCLTQSPTGNPVVTVDYHGLVSGFDSDGDLSYRRAASTRNYEKHIGSTIGSNTCSDNTTRGEDMESCGFFRNVLIEPFQDTDSGEGVRFAGDRVILTYSNNNIDERKELRFGAFHCIATKKDQTVFTTVVIMSNIGVFQPLSFTITANLEDRVTIQMSPFASTNPDDVKWRHAWENTVLYKEDWDGIINPVIANVGVTDAGVYEAYTDHSAEDLSGYVRLIVRGCRYNLWGFPTCELTCPICYNGGVCDDGSGSCICPPGFAGDQCEKVCPRGFIGRQCDTDCSFVTGETDCRGVEICLSDPFGCTCAPGYTGLDCTSECTPGYYGAGCTQVCHCSGNLCDRRTGECDTGTCISSWGGPMCQVKVLDVYGFGRPAAVNIDSTSGSSYLQAITALPVEDDVLLRIGRELDTQTGDTGSGVSNQEVESNIISGNTGLPDGSLSYTNERGGSVLQLGSSNNDLGSRGIFYAEAISSQRREHIALLRISNQLDTLTVAPNQYTWTVGTSELVTLQVTVSATKQVENLRWRHNGKIIPEASGQDTFTIEKARKADEGVYECSLQNEPDGSQAIMLLKVRSCPSGKWGIYCNNTCPVCYYQGVCHDETGECVCQAGYKGSDCSQACSENSGDKLDLFGQNCTLRCGNQRCRYKQICSPDPIGCHCRAGFGNNIRCDGPCSHPDYGPDCSMEAHCDSSLYDTVTGCDNSGGCQDGYAGPGCQELSEGRECPAGYYGKLCNMQCHCASFTSCDRSTGSCGNDICAEGWGGSDCSDALPYLLNGPVTNITDEEIHVSWESWRVGFDFGTGPVSFYRVNYAQTNITTQARQLVTSTHFSVPVTGYTIELEGLNPLEQYTVSISPVKVIGGVETAGPSSPSSSFTSGCGKPFFSPIIESITSPSEGVLIVLWQITNAPRRWMDCVPSIRVFYEGTGSQEGQLGNFNTSVDEIKIDTSEPCTTYNVSLAVEYENGKIGVRSDSKSALTNSSDPTIKPAKPTTQRLNGTHPVGIFVSWTPIQPEKTNLKCDPSTGFFYIVKWKLSAGEGNIYYSNDISESEMTYNVSGNLLQCSEYEVTVGVKNAAENVGPDSDIALVRTDSDEPTTVPTNVELNRLDGTNPVSLQARWKIEPITVENLKCDPSETDYYFGVYYFPTGDVNSTKFLEVPSNQTVVTITTSLKQCTLYGVFVTVRNVVLREGAQSLPATVRTDSEDPTATPSDLKVDRVPGTTYMRINASWQIEEISQENLKCNPNNTEYNFEVYYRPMGELSNTKTVAVPSTRTTVTIEDNTMRQCTDYEVYVTLKNAVGRESNQSSITTVRTDSEEPTTRVMFNANRLEGIEPVRIQVTWTTEGISKENLKCEPGLGYTIILRYNRLDDTSLGGEKEILEESATSAIISENLNSCTEYNVYVDISNAVGRKSNNMDTVQRVITDSQAITIQPIVSATSVTETSVSFSWELSEEASNQSLKCDYPEHPYEFVIILESHDGNGTVIVIEQSQQTYYFENLTESTSYTIYVMVRNFAGRMGPSGVAAVTTEAVKNSLAIGLGVSLPLLLILVLFLLYFLVLPKTRNKNKSSGNDVGLDFKGYIHDEHAESKEVSVSQKSSDGEQNSCIPVKELPKYVKTKKMSEDGFQEEYNRLIQGNYRQSAVGKNDANKEKNRFKNIITYDHSRVQLPIINNDPHSDYINASYIDGYKLRNAFIASQGPNKASLVDFWRMIWHEGCTKIIMVTNLTEAGKVKCLKYWPDLNTVQTYFDMDVKTIEEKYSNQLVTRHIKITKGEEVQEVTQFHFIGWPDMKVPQSADILWDILDETEKNQTTESPPIVVHCSAGCGRSGTIIALSALREMMRTENKVDVFNFVNDMRKQRTTMVQVCDQYQFIFESLLIYSQVGKTSVNVDEYNATLRSWKTRQNSKALCKLNKQFNIIKYVSPFLKPPGELAGSLAQNLNKNRFPELIPLNRFRPNLMTEVEDEDATNYINASFCDGYKKRDQFISTQLPLSNTIVDFWRMIYDYECLTIVMFESESKESCPVYWPAEGSEEHYGPFVVGTHGEATNNYITKRNFHFSLNGKKFSNTQECRVITQFSLQHSTGFSKSAILSLIEEVQINQRQQEGKRIVVQCFDGIKESSIFMAIYHCCERLRDDGVIDLFTVVRGLRERRPEMIGTMEQYEFCLDTIKERLETSNVYANI</sequence>
<organism evidence="15 16">
    <name type="scientific">Holothuria leucospilota</name>
    <name type="common">Black long sea cucumber</name>
    <name type="synonym">Mertensiothuria leucospilota</name>
    <dbReference type="NCBI Taxonomy" id="206669"/>
    <lineage>
        <taxon>Eukaryota</taxon>
        <taxon>Metazoa</taxon>
        <taxon>Echinodermata</taxon>
        <taxon>Eleutherozoa</taxon>
        <taxon>Echinozoa</taxon>
        <taxon>Holothuroidea</taxon>
        <taxon>Aspidochirotacea</taxon>
        <taxon>Aspidochirotida</taxon>
        <taxon>Holothuriidae</taxon>
        <taxon>Holothuria</taxon>
    </lineage>
</organism>